<dbReference type="RefSeq" id="WP_165439926.1">
    <property type="nucleotide sequence ID" value="NZ_SHLD01000001.1"/>
</dbReference>
<dbReference type="Pfam" id="PF04486">
    <property type="entry name" value="SchA_CurD"/>
    <property type="match status" value="2"/>
</dbReference>
<organism evidence="2 3">
    <name type="scientific">Micromonospora kangleipakensis</name>
    <dbReference type="NCBI Taxonomy" id="1077942"/>
    <lineage>
        <taxon>Bacteria</taxon>
        <taxon>Bacillati</taxon>
        <taxon>Actinomycetota</taxon>
        <taxon>Actinomycetes</taxon>
        <taxon>Micromonosporales</taxon>
        <taxon>Micromonosporaceae</taxon>
        <taxon>Micromonospora</taxon>
    </lineage>
</organism>
<proteinExistence type="predicted"/>
<accession>A0A4Q8BB74</accession>
<evidence type="ECO:0000259" key="1">
    <source>
        <dbReference type="Pfam" id="PF04486"/>
    </source>
</evidence>
<feature type="domain" description="SchA/CurD-like" evidence="1">
    <location>
        <begin position="157"/>
        <end position="207"/>
    </location>
</feature>
<evidence type="ECO:0000313" key="3">
    <source>
        <dbReference type="Proteomes" id="UP000294114"/>
    </source>
</evidence>
<gene>
    <name evidence="2" type="ORF">EV384_2703</name>
</gene>
<dbReference type="Proteomes" id="UP000294114">
    <property type="component" value="Unassembled WGS sequence"/>
</dbReference>
<reference evidence="2 3" key="1">
    <citation type="submission" date="2019-02" db="EMBL/GenBank/DDBJ databases">
        <title>Sequencing the genomes of 1000 actinobacteria strains.</title>
        <authorList>
            <person name="Klenk H.-P."/>
        </authorList>
    </citation>
    <scope>NUCLEOTIDE SEQUENCE [LARGE SCALE GENOMIC DNA]</scope>
    <source>
        <strain evidence="2 3">DSM 45612</strain>
    </source>
</reference>
<dbReference type="EMBL" id="SHLD01000001">
    <property type="protein sequence ID" value="RZU74259.1"/>
    <property type="molecule type" value="Genomic_DNA"/>
</dbReference>
<evidence type="ECO:0000313" key="2">
    <source>
        <dbReference type="EMBL" id="RZU74259.1"/>
    </source>
</evidence>
<comment type="caution">
    <text evidence="2">The sequence shown here is derived from an EMBL/GenBank/DDBJ whole genome shotgun (WGS) entry which is preliminary data.</text>
</comment>
<dbReference type="AlphaFoldDB" id="A0A4Q8BB74"/>
<protein>
    <submittedName>
        <fullName evidence="2">SchA/CurD like domain-containing protein</fullName>
    </submittedName>
</protein>
<sequence>MPFGAISYGVKPGHEDEIAGIFSAGSFQRASSPTLRDPSGAVVGRLLATGLFIQDTDMVRVIQFEGNGAAIARHMGSQPGVHRAEQQIAPYLAEARDTGTVEGFSAHFSRATMRPVQQHVRRDDVATAMLALRWPVVPDAAPEIGGALAATPPISADDGPVLATAAFVRDRTLVRIYQYEGELAAALDHITGWAGRAVEWERLRPYVVGPMVALPAPMRCISQLSVLNLPAAARGA</sequence>
<keyword evidence="3" id="KW-1185">Reference proteome</keyword>
<name>A0A4Q8BB74_9ACTN</name>
<dbReference type="InterPro" id="IPR007575">
    <property type="entry name" value="SchA_CurD-like"/>
</dbReference>
<feature type="domain" description="SchA/CurD-like" evidence="1">
    <location>
        <begin position="1"/>
        <end position="119"/>
    </location>
</feature>